<dbReference type="EMBL" id="FZOJ01000008">
    <property type="protein sequence ID" value="SNS35317.1"/>
    <property type="molecule type" value="Genomic_DNA"/>
</dbReference>
<evidence type="ECO:0000256" key="5">
    <source>
        <dbReference type="ARBA" id="ARBA00022833"/>
    </source>
</evidence>
<dbReference type="InterPro" id="IPR046778">
    <property type="entry name" value="UPF0758_N"/>
</dbReference>
<accession>A0A239DSL2</accession>
<keyword evidence="2" id="KW-0645">Protease</keyword>
<organism evidence="9 10">
    <name type="scientific">Anaerovirgula multivorans</name>
    <dbReference type="NCBI Taxonomy" id="312168"/>
    <lineage>
        <taxon>Bacteria</taxon>
        <taxon>Bacillati</taxon>
        <taxon>Bacillota</taxon>
        <taxon>Clostridia</taxon>
        <taxon>Peptostreptococcales</taxon>
        <taxon>Natronincolaceae</taxon>
        <taxon>Anaerovirgula</taxon>
    </lineage>
</organism>
<dbReference type="InterPro" id="IPR025657">
    <property type="entry name" value="RadC_JAB"/>
</dbReference>
<dbReference type="Proteomes" id="UP000198304">
    <property type="component" value="Unassembled WGS sequence"/>
</dbReference>
<dbReference type="GO" id="GO:0046872">
    <property type="term" value="F:metal ion binding"/>
    <property type="evidence" value="ECO:0007669"/>
    <property type="project" value="UniProtKB-KW"/>
</dbReference>
<gene>
    <name evidence="9" type="ORF">SAMN05446037_1008117</name>
</gene>
<reference evidence="10" key="1">
    <citation type="submission" date="2017-06" db="EMBL/GenBank/DDBJ databases">
        <authorList>
            <person name="Varghese N."/>
            <person name="Submissions S."/>
        </authorList>
    </citation>
    <scope>NUCLEOTIDE SEQUENCE [LARGE SCALE GENOMIC DNA]</scope>
    <source>
        <strain evidence="10">SCA</strain>
    </source>
</reference>
<name>A0A239DSL2_9FIRM</name>
<dbReference type="Pfam" id="PF04002">
    <property type="entry name" value="RadC"/>
    <property type="match status" value="1"/>
</dbReference>
<evidence type="ECO:0000256" key="2">
    <source>
        <dbReference type="ARBA" id="ARBA00022670"/>
    </source>
</evidence>
<dbReference type="AlphaFoldDB" id="A0A239DSL2"/>
<protein>
    <submittedName>
        <fullName evidence="9">DNA replication and repair protein RadC</fullName>
    </submittedName>
</protein>
<keyword evidence="5" id="KW-0862">Zinc</keyword>
<dbReference type="CDD" id="cd08071">
    <property type="entry name" value="MPN_DUF2466"/>
    <property type="match status" value="1"/>
</dbReference>
<evidence type="ECO:0000259" key="8">
    <source>
        <dbReference type="PROSITE" id="PS50249"/>
    </source>
</evidence>
<dbReference type="InterPro" id="IPR020891">
    <property type="entry name" value="UPF0758_CS"/>
</dbReference>
<keyword evidence="4" id="KW-0378">Hydrolase</keyword>
<keyword evidence="3" id="KW-0479">Metal-binding</keyword>
<evidence type="ECO:0000256" key="6">
    <source>
        <dbReference type="ARBA" id="ARBA00023049"/>
    </source>
</evidence>
<sequence length="234" mass="25911">MKVSRENLYTTIKEMPECERPREKLLTHGVNALSNAELLAIILSTGTKEMSAIDLANHIIHSSKEGLRVLTNCTIEELSLTKGVGLAKSSQIIAAIELGKRIALTSKANNYKIKSPDDVSHLLMEEMRYLKKEFFNIILLNTKNEVIAVENISIGSVNASIVHPREVFVRAIKRTSSSIILVHNHPSGDPDPSKEDINITKRLVEAGKVIGIEVLDHIIIGDNVYSSLKEKNII</sequence>
<dbReference type="PROSITE" id="PS01302">
    <property type="entry name" value="UPF0758"/>
    <property type="match status" value="1"/>
</dbReference>
<evidence type="ECO:0000256" key="1">
    <source>
        <dbReference type="ARBA" id="ARBA00010243"/>
    </source>
</evidence>
<dbReference type="NCBIfam" id="NF000642">
    <property type="entry name" value="PRK00024.1"/>
    <property type="match status" value="1"/>
</dbReference>
<dbReference type="Pfam" id="PF20582">
    <property type="entry name" value="UPF0758_N"/>
    <property type="match status" value="1"/>
</dbReference>
<feature type="domain" description="MPN" evidence="8">
    <location>
        <begin position="112"/>
        <end position="234"/>
    </location>
</feature>
<dbReference type="NCBIfam" id="TIGR00608">
    <property type="entry name" value="radc"/>
    <property type="match status" value="1"/>
</dbReference>
<proteinExistence type="inferred from homology"/>
<dbReference type="GO" id="GO:0006508">
    <property type="term" value="P:proteolysis"/>
    <property type="evidence" value="ECO:0007669"/>
    <property type="project" value="UniProtKB-KW"/>
</dbReference>
<evidence type="ECO:0000313" key="10">
    <source>
        <dbReference type="Proteomes" id="UP000198304"/>
    </source>
</evidence>
<evidence type="ECO:0000256" key="7">
    <source>
        <dbReference type="RuleBase" id="RU003797"/>
    </source>
</evidence>
<dbReference type="Gene3D" id="3.40.140.10">
    <property type="entry name" value="Cytidine Deaminase, domain 2"/>
    <property type="match status" value="1"/>
</dbReference>
<dbReference type="PANTHER" id="PTHR30471:SF3">
    <property type="entry name" value="UPF0758 PROTEIN YEES-RELATED"/>
    <property type="match status" value="1"/>
</dbReference>
<dbReference type="GO" id="GO:0008237">
    <property type="term" value="F:metallopeptidase activity"/>
    <property type="evidence" value="ECO:0007669"/>
    <property type="project" value="UniProtKB-KW"/>
</dbReference>
<evidence type="ECO:0000313" key="9">
    <source>
        <dbReference type="EMBL" id="SNS35317.1"/>
    </source>
</evidence>
<comment type="similarity">
    <text evidence="1 7">Belongs to the UPF0758 family.</text>
</comment>
<dbReference type="OrthoDB" id="9804482at2"/>
<dbReference type="InterPro" id="IPR037518">
    <property type="entry name" value="MPN"/>
</dbReference>
<dbReference type="PANTHER" id="PTHR30471">
    <property type="entry name" value="DNA REPAIR PROTEIN RADC"/>
    <property type="match status" value="1"/>
</dbReference>
<keyword evidence="10" id="KW-1185">Reference proteome</keyword>
<dbReference type="InterPro" id="IPR001405">
    <property type="entry name" value="UPF0758"/>
</dbReference>
<evidence type="ECO:0000256" key="4">
    <source>
        <dbReference type="ARBA" id="ARBA00022801"/>
    </source>
</evidence>
<dbReference type="PROSITE" id="PS50249">
    <property type="entry name" value="MPN"/>
    <property type="match status" value="1"/>
</dbReference>
<evidence type="ECO:0000256" key="3">
    <source>
        <dbReference type="ARBA" id="ARBA00022723"/>
    </source>
</evidence>
<keyword evidence="6" id="KW-0482">Metalloprotease</keyword>